<dbReference type="InterPro" id="IPR050336">
    <property type="entry name" value="Chromosome_partition/occlusion"/>
</dbReference>
<evidence type="ECO:0000259" key="1">
    <source>
        <dbReference type="SMART" id="SM00470"/>
    </source>
</evidence>
<dbReference type="SUPFAM" id="SSF110849">
    <property type="entry name" value="ParB/Sulfiredoxin"/>
    <property type="match status" value="1"/>
</dbReference>
<dbReference type="GO" id="GO:0005694">
    <property type="term" value="C:chromosome"/>
    <property type="evidence" value="ECO:0007669"/>
    <property type="project" value="TreeGrafter"/>
</dbReference>
<dbReference type="PANTHER" id="PTHR33375:SF1">
    <property type="entry name" value="CHROMOSOME-PARTITIONING PROTEIN PARB-RELATED"/>
    <property type="match status" value="1"/>
</dbReference>
<dbReference type="SMART" id="SM00470">
    <property type="entry name" value="ParB"/>
    <property type="match status" value="1"/>
</dbReference>
<dbReference type="PANTHER" id="PTHR33375">
    <property type="entry name" value="CHROMOSOME-PARTITIONING PROTEIN PARB-RELATED"/>
    <property type="match status" value="1"/>
</dbReference>
<feature type="domain" description="ParB-like N-terminal" evidence="1">
    <location>
        <begin position="18"/>
        <end position="107"/>
    </location>
</feature>
<dbReference type="RefSeq" id="WP_137084433.1">
    <property type="nucleotide sequence ID" value="NZ_CP039907.1"/>
</dbReference>
<sequence>MPKPQAAVKIDVRTKEVRDIPLSEIDIPKNRARSFDPDEAKALAFIIASTGLQNPIRVRAVGNRFRLVAGRKRLEAIRLLEWEAIPSTVSTAATDDDARLEEVMENLGRYDLNKLDRCQHLYELKQVYERLHPEAKHGGDRKSEIKTQNLRLDPESPEIFGFAAAMAEKIGMSRRSIELAVEIWIGLTPESRQRLAGTRLANHQSGLKELSEQSPVAQAGVLDLLLSEPPATSTVSEAVAIFSKGTVLTPAEKKLETVKRTLNSLPAPIADAAVSAQVDARLAEMKKNIAILSKVLGDLKDDELDSVIDHHEDRVIASLKRRGRIQ</sequence>
<evidence type="ECO:0000313" key="3">
    <source>
        <dbReference type="Proteomes" id="UP000298646"/>
    </source>
</evidence>
<organism evidence="2 3">
    <name type="scientific">Agrobacterium tumefaciens</name>
    <dbReference type="NCBI Taxonomy" id="358"/>
    <lineage>
        <taxon>Bacteria</taxon>
        <taxon>Pseudomonadati</taxon>
        <taxon>Pseudomonadota</taxon>
        <taxon>Alphaproteobacteria</taxon>
        <taxon>Hyphomicrobiales</taxon>
        <taxon>Rhizobiaceae</taxon>
        <taxon>Rhizobium/Agrobacterium group</taxon>
        <taxon>Agrobacterium</taxon>
        <taxon>Agrobacterium tumefaciens complex</taxon>
    </lineage>
</organism>
<dbReference type="AlphaFoldDB" id="A0AAE6BKP1"/>
<dbReference type="GO" id="GO:0007059">
    <property type="term" value="P:chromosome segregation"/>
    <property type="evidence" value="ECO:0007669"/>
    <property type="project" value="TreeGrafter"/>
</dbReference>
<proteinExistence type="predicted"/>
<reference evidence="2 3" key="1">
    <citation type="submission" date="2019-04" db="EMBL/GenBank/DDBJ databases">
        <title>Complete genome sequence of Agrobacterium tumefaciens CFBP6624.</title>
        <authorList>
            <person name="Haryono M."/>
            <person name="Lin Y.-C."/>
            <person name="Lai E.-M."/>
            <person name="Kuo C.-H."/>
        </authorList>
    </citation>
    <scope>NUCLEOTIDE SEQUENCE [LARGE SCALE GENOMIC DNA]</scope>
    <source>
        <strain evidence="2 3">CFBP6624</strain>
    </source>
</reference>
<dbReference type="EMBL" id="CP039907">
    <property type="protein sequence ID" value="QCL99932.1"/>
    <property type="molecule type" value="Genomic_DNA"/>
</dbReference>
<dbReference type="InterPro" id="IPR036086">
    <property type="entry name" value="ParB/Sulfiredoxin_sf"/>
</dbReference>
<evidence type="ECO:0000313" key="2">
    <source>
        <dbReference type="EMBL" id="QCL99932.1"/>
    </source>
</evidence>
<gene>
    <name evidence="2" type="ORF">CFBP6624_07140</name>
</gene>
<dbReference type="Gene3D" id="3.90.1530.30">
    <property type="match status" value="1"/>
</dbReference>
<name>A0AAE6BKP1_AGRTU</name>
<dbReference type="InterPro" id="IPR003115">
    <property type="entry name" value="ParB_N"/>
</dbReference>
<dbReference type="Proteomes" id="UP000298646">
    <property type="component" value="Chromosome circular"/>
</dbReference>
<dbReference type="Pfam" id="PF02195">
    <property type="entry name" value="ParB_N"/>
    <property type="match status" value="1"/>
</dbReference>
<protein>
    <submittedName>
        <fullName evidence="2">Chromosome partitioning protein ParB</fullName>
    </submittedName>
</protein>
<accession>A0AAE6BKP1</accession>